<sequence>MRRVAVVFAALALVVPATPAEAAPATVTWTVQPATAAGPDGRRWVERTLDPGTVVTEHLAVRNFSETPASFTLTAADGYLTGKGRFNMLPSDQESVGAGTWIAVRESVTVAAGSTAVVPFTITVPANATPGDHPAGIAASVAGRQGSVRVESRVGFRVLLRAAGEVAPGLTLSDVSAVHERSWNPFTPGAVTVTYQVANTGNVRLDVEEKVRSSSLLGLASASSGVVASELLPDGHRTVSARVDGVWGLGPVTTTVDLTSAAPATATVTTWTVPWPQLLLVAAVAALLAGSRALRRHRRQRLRDLLAQARLEGALSGTRLPPA</sequence>
<keyword evidence="1" id="KW-0732">Signal</keyword>
<evidence type="ECO:0000313" key="3">
    <source>
        <dbReference type="Proteomes" id="UP000249341"/>
    </source>
</evidence>
<dbReference type="RefSeq" id="WP_111654001.1">
    <property type="nucleotide sequence ID" value="NZ_JACHWI010000003.1"/>
</dbReference>
<organism evidence="2 3">
    <name type="scientific">Actinoplanes lutulentus</name>
    <dbReference type="NCBI Taxonomy" id="1287878"/>
    <lineage>
        <taxon>Bacteria</taxon>
        <taxon>Bacillati</taxon>
        <taxon>Actinomycetota</taxon>
        <taxon>Actinomycetes</taxon>
        <taxon>Micromonosporales</taxon>
        <taxon>Micromonosporaceae</taxon>
        <taxon>Actinoplanes</taxon>
    </lineage>
</organism>
<feature type="signal peptide" evidence="1">
    <location>
        <begin position="1"/>
        <end position="22"/>
    </location>
</feature>
<protein>
    <recommendedName>
        <fullName evidence="4">DUF916 domain-containing protein</fullName>
    </recommendedName>
</protein>
<evidence type="ECO:0000313" key="2">
    <source>
        <dbReference type="EMBL" id="RAK27473.1"/>
    </source>
</evidence>
<evidence type="ECO:0008006" key="4">
    <source>
        <dbReference type="Google" id="ProtNLM"/>
    </source>
</evidence>
<proteinExistence type="predicted"/>
<dbReference type="OrthoDB" id="4336304at2"/>
<gene>
    <name evidence="2" type="ORF">B0I29_123107</name>
</gene>
<name>A0A327Z4K8_9ACTN</name>
<keyword evidence="3" id="KW-1185">Reference proteome</keyword>
<comment type="caution">
    <text evidence="2">The sequence shown here is derived from an EMBL/GenBank/DDBJ whole genome shotgun (WGS) entry which is preliminary data.</text>
</comment>
<dbReference type="Proteomes" id="UP000249341">
    <property type="component" value="Unassembled WGS sequence"/>
</dbReference>
<dbReference type="AlphaFoldDB" id="A0A327Z4K8"/>
<reference evidence="2 3" key="1">
    <citation type="submission" date="2018-06" db="EMBL/GenBank/DDBJ databases">
        <title>Genomic Encyclopedia of Type Strains, Phase III (KMG-III): the genomes of soil and plant-associated and newly described type strains.</title>
        <authorList>
            <person name="Whitman W."/>
        </authorList>
    </citation>
    <scope>NUCLEOTIDE SEQUENCE [LARGE SCALE GENOMIC DNA]</scope>
    <source>
        <strain evidence="2 3">CGMCC 4.7090</strain>
    </source>
</reference>
<dbReference type="EMBL" id="QLMJ01000023">
    <property type="protein sequence ID" value="RAK27473.1"/>
    <property type="molecule type" value="Genomic_DNA"/>
</dbReference>
<feature type="chain" id="PRO_5016405173" description="DUF916 domain-containing protein" evidence="1">
    <location>
        <begin position="23"/>
        <end position="323"/>
    </location>
</feature>
<evidence type="ECO:0000256" key="1">
    <source>
        <dbReference type="SAM" id="SignalP"/>
    </source>
</evidence>
<accession>A0A327Z4K8</accession>